<reference evidence="1" key="1">
    <citation type="submission" date="2020-10" db="EMBL/GenBank/DDBJ databases">
        <authorList>
            <person name="Castelo-Branco R."/>
            <person name="Eusebio N."/>
            <person name="Adriana R."/>
            <person name="Vieira A."/>
            <person name="Brugerolle De Fraissinette N."/>
            <person name="Rezende De Castro R."/>
            <person name="Schneider M.P."/>
            <person name="Vasconcelos V."/>
            <person name="Leao P.N."/>
        </authorList>
    </citation>
    <scope>NUCLEOTIDE SEQUENCE</scope>
    <source>
        <strain evidence="1">LEGE 07157</strain>
    </source>
</reference>
<dbReference type="Proteomes" id="UP000654482">
    <property type="component" value="Unassembled WGS sequence"/>
</dbReference>
<dbReference type="AlphaFoldDB" id="A0A8J7IVY1"/>
<proteinExistence type="predicted"/>
<protein>
    <submittedName>
        <fullName evidence="1">Uncharacterized protein</fullName>
    </submittedName>
</protein>
<keyword evidence="2" id="KW-1185">Reference proteome</keyword>
<evidence type="ECO:0000313" key="1">
    <source>
        <dbReference type="EMBL" id="MBE9117613.1"/>
    </source>
</evidence>
<sequence>MPTPKITLQELTLTLTAPNNNPILLTPTFLASSRIIPDDWQLARQPLLTPQHAQIAFTNSINITAKPNSIAFTESVTMTNYQ</sequence>
<comment type="caution">
    <text evidence="1">The sequence shown here is derived from an EMBL/GenBank/DDBJ whole genome shotgun (WGS) entry which is preliminary data.</text>
</comment>
<name>A0A8J7IVY1_9CYAN</name>
<dbReference type="EMBL" id="JADEWZ010000027">
    <property type="protein sequence ID" value="MBE9117613.1"/>
    <property type="molecule type" value="Genomic_DNA"/>
</dbReference>
<accession>A0A8J7IVY1</accession>
<dbReference type="RefSeq" id="WP_194030701.1">
    <property type="nucleotide sequence ID" value="NZ_JADEWZ010000027.1"/>
</dbReference>
<organism evidence="1 2">
    <name type="scientific">Lusitaniella coriacea LEGE 07157</name>
    <dbReference type="NCBI Taxonomy" id="945747"/>
    <lineage>
        <taxon>Bacteria</taxon>
        <taxon>Bacillati</taxon>
        <taxon>Cyanobacteriota</taxon>
        <taxon>Cyanophyceae</taxon>
        <taxon>Spirulinales</taxon>
        <taxon>Lusitaniellaceae</taxon>
        <taxon>Lusitaniella</taxon>
    </lineage>
</organism>
<gene>
    <name evidence="1" type="ORF">IQ249_17075</name>
</gene>
<evidence type="ECO:0000313" key="2">
    <source>
        <dbReference type="Proteomes" id="UP000654482"/>
    </source>
</evidence>